<dbReference type="Gene3D" id="1.10.565.10">
    <property type="entry name" value="Retinoid X Receptor"/>
    <property type="match status" value="1"/>
</dbReference>
<evidence type="ECO:0000259" key="12">
    <source>
        <dbReference type="PROSITE" id="PS51843"/>
    </source>
</evidence>
<feature type="region of interest" description="Disordered" evidence="10">
    <location>
        <begin position="22"/>
        <end position="290"/>
    </location>
</feature>
<feature type="region of interest" description="Disordered" evidence="10">
    <location>
        <begin position="495"/>
        <end position="515"/>
    </location>
</feature>
<dbReference type="GeneID" id="106748528"/>
<dbReference type="Proteomes" id="UP000515204">
    <property type="component" value="Unplaced"/>
</dbReference>
<feature type="compositionally biased region" description="Low complexity" evidence="10">
    <location>
        <begin position="703"/>
        <end position="716"/>
    </location>
</feature>
<organism evidence="13 14">
    <name type="scientific">Dinoponera quadriceps</name>
    <name type="common">South American ant</name>
    <dbReference type="NCBI Taxonomy" id="609295"/>
    <lineage>
        <taxon>Eukaryota</taxon>
        <taxon>Metazoa</taxon>
        <taxon>Ecdysozoa</taxon>
        <taxon>Arthropoda</taxon>
        <taxon>Hexapoda</taxon>
        <taxon>Insecta</taxon>
        <taxon>Pterygota</taxon>
        <taxon>Neoptera</taxon>
        <taxon>Endopterygota</taxon>
        <taxon>Hymenoptera</taxon>
        <taxon>Apocrita</taxon>
        <taxon>Aculeata</taxon>
        <taxon>Formicoidea</taxon>
        <taxon>Formicidae</taxon>
        <taxon>Ponerinae</taxon>
        <taxon>Ponerini</taxon>
        <taxon>Dinoponera</taxon>
    </lineage>
</organism>
<feature type="compositionally biased region" description="Gly residues" evidence="10">
    <location>
        <begin position="108"/>
        <end position="119"/>
    </location>
</feature>
<dbReference type="SMART" id="SM00430">
    <property type="entry name" value="HOLI"/>
    <property type="match status" value="1"/>
</dbReference>
<feature type="compositionally biased region" description="Polar residues" evidence="10">
    <location>
        <begin position="168"/>
        <end position="199"/>
    </location>
</feature>
<dbReference type="InterPro" id="IPR050200">
    <property type="entry name" value="Nuclear_hormone_rcpt_NR3"/>
</dbReference>
<evidence type="ECO:0000256" key="10">
    <source>
        <dbReference type="SAM" id="MobiDB-lite"/>
    </source>
</evidence>
<dbReference type="PRINTS" id="PR00398">
    <property type="entry name" value="STRDHORMONER"/>
</dbReference>
<feature type="region of interest" description="Disordered" evidence="10">
    <location>
        <begin position="691"/>
        <end position="716"/>
    </location>
</feature>
<evidence type="ECO:0000256" key="1">
    <source>
        <dbReference type="ARBA" id="ARBA00004123"/>
    </source>
</evidence>
<evidence type="ECO:0000313" key="14">
    <source>
        <dbReference type="RefSeq" id="XP_014482660.1"/>
    </source>
</evidence>
<dbReference type="InterPro" id="IPR013088">
    <property type="entry name" value="Znf_NHR/GATA"/>
</dbReference>
<dbReference type="GO" id="GO:0008270">
    <property type="term" value="F:zinc ion binding"/>
    <property type="evidence" value="ECO:0007669"/>
    <property type="project" value="UniProtKB-KW"/>
</dbReference>
<keyword evidence="13" id="KW-1185">Reference proteome</keyword>
<feature type="compositionally biased region" description="Pro residues" evidence="10">
    <location>
        <begin position="280"/>
        <end position="289"/>
    </location>
</feature>
<dbReference type="Pfam" id="PF00105">
    <property type="entry name" value="zf-C4"/>
    <property type="match status" value="1"/>
</dbReference>
<comment type="subcellular location">
    <subcellularLocation>
        <location evidence="1">Nucleus</location>
    </subcellularLocation>
</comment>
<dbReference type="FunFam" id="3.30.50.10:FF:000006">
    <property type="entry name" value="Nuclear receptor subfamily 5 group A member"/>
    <property type="match status" value="1"/>
</dbReference>
<evidence type="ECO:0000256" key="3">
    <source>
        <dbReference type="ARBA" id="ARBA00022771"/>
    </source>
</evidence>
<dbReference type="SUPFAM" id="SSF48508">
    <property type="entry name" value="Nuclear receptor ligand-binding domain"/>
    <property type="match status" value="1"/>
</dbReference>
<dbReference type="PRINTS" id="PR00047">
    <property type="entry name" value="STROIDFINGER"/>
</dbReference>
<proteinExistence type="predicted"/>
<evidence type="ECO:0000256" key="6">
    <source>
        <dbReference type="ARBA" id="ARBA00023125"/>
    </source>
</evidence>
<evidence type="ECO:0000259" key="11">
    <source>
        <dbReference type="PROSITE" id="PS51030"/>
    </source>
</evidence>
<evidence type="ECO:0000256" key="2">
    <source>
        <dbReference type="ARBA" id="ARBA00022723"/>
    </source>
</evidence>
<feature type="compositionally biased region" description="Gly residues" evidence="10">
    <location>
        <begin position="223"/>
        <end position="233"/>
    </location>
</feature>
<dbReference type="InterPro" id="IPR001628">
    <property type="entry name" value="Znf_hrmn_rcpt"/>
</dbReference>
<dbReference type="CTD" id="31162"/>
<evidence type="ECO:0000256" key="5">
    <source>
        <dbReference type="ARBA" id="ARBA00023015"/>
    </source>
</evidence>
<evidence type="ECO:0000313" key="13">
    <source>
        <dbReference type="Proteomes" id="UP000515204"/>
    </source>
</evidence>
<feature type="compositionally biased region" description="Low complexity" evidence="10">
    <location>
        <begin position="350"/>
        <end position="368"/>
    </location>
</feature>
<dbReference type="PANTHER" id="PTHR48092">
    <property type="entry name" value="KNIRPS-RELATED PROTEIN-RELATED"/>
    <property type="match status" value="1"/>
</dbReference>
<protein>
    <submittedName>
        <fullName evidence="14">Hormone receptor 4</fullName>
    </submittedName>
</protein>
<keyword evidence="2" id="KW-0479">Metal-binding</keyword>
<dbReference type="SMART" id="SM00399">
    <property type="entry name" value="ZnF_C4"/>
    <property type="match status" value="1"/>
</dbReference>
<reference evidence="14" key="1">
    <citation type="submission" date="2025-08" db="UniProtKB">
        <authorList>
            <consortium name="RefSeq"/>
        </authorList>
    </citation>
    <scope>IDENTIFICATION</scope>
</reference>
<dbReference type="AlphaFoldDB" id="A0A6P3XVT1"/>
<dbReference type="RefSeq" id="XP_014482660.1">
    <property type="nucleotide sequence ID" value="XM_014627174.1"/>
</dbReference>
<evidence type="ECO:0000256" key="9">
    <source>
        <dbReference type="ARBA" id="ARBA00023242"/>
    </source>
</evidence>
<dbReference type="SUPFAM" id="SSF57716">
    <property type="entry name" value="Glucocorticoid receptor-like (DNA-binding domain)"/>
    <property type="match status" value="1"/>
</dbReference>
<dbReference type="GO" id="GO:0000981">
    <property type="term" value="F:DNA-binding transcription factor activity, RNA polymerase II-specific"/>
    <property type="evidence" value="ECO:0007669"/>
    <property type="project" value="UniProtKB-ARBA"/>
</dbReference>
<evidence type="ECO:0000256" key="4">
    <source>
        <dbReference type="ARBA" id="ARBA00022833"/>
    </source>
</evidence>
<dbReference type="PROSITE" id="PS00031">
    <property type="entry name" value="NUCLEAR_REC_DBD_1"/>
    <property type="match status" value="1"/>
</dbReference>
<dbReference type="OrthoDB" id="10006908at2759"/>
<keyword evidence="8 14" id="KW-0675">Receptor</keyword>
<dbReference type="PROSITE" id="PS51843">
    <property type="entry name" value="NR_LBD"/>
    <property type="match status" value="1"/>
</dbReference>
<dbReference type="CDD" id="cd07168">
    <property type="entry name" value="NR_DBD_DHR4_like"/>
    <property type="match status" value="1"/>
</dbReference>
<feature type="region of interest" description="Disordered" evidence="10">
    <location>
        <begin position="350"/>
        <end position="375"/>
    </location>
</feature>
<gene>
    <name evidence="14" type="primary">LOC106748528</name>
</gene>
<dbReference type="FunFam" id="1.10.565.10:FF:000034">
    <property type="entry name" value="Hormone receptor 4, isoform J"/>
    <property type="match status" value="1"/>
</dbReference>
<dbReference type="GO" id="GO:0035556">
    <property type="term" value="P:intracellular signal transduction"/>
    <property type="evidence" value="ECO:0007669"/>
    <property type="project" value="UniProtKB-ARBA"/>
</dbReference>
<dbReference type="InterPro" id="IPR035500">
    <property type="entry name" value="NHR-like_dom_sf"/>
</dbReference>
<dbReference type="KEGG" id="dqu:106748528"/>
<feature type="compositionally biased region" description="Low complexity" evidence="10">
    <location>
        <begin position="247"/>
        <end position="260"/>
    </location>
</feature>
<evidence type="ECO:0000256" key="7">
    <source>
        <dbReference type="ARBA" id="ARBA00023163"/>
    </source>
</evidence>
<keyword evidence="5" id="KW-0805">Transcription regulation</keyword>
<keyword evidence="6" id="KW-0238">DNA-binding</keyword>
<dbReference type="PROSITE" id="PS51030">
    <property type="entry name" value="NUCLEAR_REC_DBD_2"/>
    <property type="match status" value="1"/>
</dbReference>
<sequence>MTLTRSPCELDNMSLFQNLKLKRGKVDSRCSSDDSPVSLGSEGSPLGNQPADAPSPINFPAPGESMADTSTLSPEANTPSSPGCPGVTVKSEYLLGSPSPGTPRGDSLRGGAGSGGGSSQEGRDATCPDRASPDSVFPDASPMVSFRVVDEPQQQHHHQQPPPSQQQRSATPAPTRSSPYSPVQAVSSTPMGQEATSRSDSPDKGDLSSAQTKDQESDNSVFDGGGGGGGNAGSGRTEAPSQPSHRNSPSSQFNPSQSVSPGGGTAHGPQQQTPQTSPTPARPRAPSVPPHLLAHHHQFWSQNTGVQGFATQRLLNGVISSVGYGQNATAVSTSGGTSTSGSASCVSTGATTTGTSCEGMKPPAQRAAPAPPRPPPTVIMGEIGGVRTMIWSAPLDPVPPPAASWTTTAAAAASCSSSEESAAQLLLNLGQESRGKPPTSSVSYSSGPPLNMERLWAGDLTQLPAAQQMQALNLTASGSGQPWVSNGGVVKSEAASQSISIAPPAPPLPPQEHEEDETPMICMICEDKATGLHYGIITCEGCKGFFKRTVQNRRVYTCVAEGGCEITKAQRNRCQYCRFKKCIEQGMVLQAVREDRMPGGRNSGAVYNLYKVKYKKHKKSNKAGGVGSSIGGGMGGGGNVGGVNGSGSLGGSKGTMGSTMLDKHMAAAAAAHHSQQQQQHAQLAGSFLHHHKITSGDPLNSQPTPSHPSHPAHTGHLVNGTILKTALTNPSEVVHLRPRLDNAVSSSRDRAFPLDATLTMIQTLIDCDEFQDIATLRNLDELLDHNSDLSEKLCQIGDSIVYKLVQWTKRLPFYLELPVEVHTRLLTHKWHELLVLTTSAYQAMHGQHRFTSVGTDETGAEFMQEVSNNMYTLQTCLTSMMGRSITMDQLRQDVGVMVEKITYVTLMFRRVRLRMEEYVCLKVITMLSQDVKSRGGTTELEQIQERYMNCLRSYVEHSAPQQPTRFHELLIRLPEVQSAAALLLESKMFYVPFLLNSAIQR</sequence>
<feature type="compositionally biased region" description="Low complexity" evidence="10">
    <location>
        <begin position="269"/>
        <end position="279"/>
    </location>
</feature>
<keyword evidence="3" id="KW-0863">Zinc-finger</keyword>
<dbReference type="InterPro" id="IPR000536">
    <property type="entry name" value="Nucl_hrmn_rcpt_lig-bd"/>
</dbReference>
<dbReference type="Pfam" id="PF00104">
    <property type="entry name" value="Hormone_recep"/>
    <property type="match status" value="1"/>
</dbReference>
<keyword evidence="4" id="KW-0862">Zinc</keyword>
<keyword evidence="9" id="KW-0539">Nucleus</keyword>
<dbReference type="InterPro" id="IPR001723">
    <property type="entry name" value="Nuclear_hrmn_rcpt"/>
</dbReference>
<dbReference type="GO" id="GO:0005634">
    <property type="term" value="C:nucleus"/>
    <property type="evidence" value="ECO:0007669"/>
    <property type="project" value="UniProtKB-SubCell"/>
</dbReference>
<keyword evidence="7" id="KW-0804">Transcription</keyword>
<accession>A0A6P3XVT1</accession>
<dbReference type="GO" id="GO:0043565">
    <property type="term" value="F:sequence-specific DNA binding"/>
    <property type="evidence" value="ECO:0007669"/>
    <property type="project" value="InterPro"/>
</dbReference>
<feature type="compositionally biased region" description="Polar residues" evidence="10">
    <location>
        <begin position="67"/>
        <end position="81"/>
    </location>
</feature>
<evidence type="ECO:0000256" key="8">
    <source>
        <dbReference type="ARBA" id="ARBA00023170"/>
    </source>
</evidence>
<name>A0A6P3XVT1_DINQU</name>
<feature type="domain" description="NR LBD" evidence="12">
    <location>
        <begin position="756"/>
        <end position="1001"/>
    </location>
</feature>
<dbReference type="Gene3D" id="3.30.50.10">
    <property type="entry name" value="Erythroid Transcription Factor GATA-1, subunit A"/>
    <property type="match status" value="1"/>
</dbReference>
<feature type="domain" description="Nuclear receptor" evidence="11">
    <location>
        <begin position="519"/>
        <end position="594"/>
    </location>
</feature>